<organism evidence="3 4">
    <name type="scientific">Zasmidium cellare ATCC 36951</name>
    <dbReference type="NCBI Taxonomy" id="1080233"/>
    <lineage>
        <taxon>Eukaryota</taxon>
        <taxon>Fungi</taxon>
        <taxon>Dikarya</taxon>
        <taxon>Ascomycota</taxon>
        <taxon>Pezizomycotina</taxon>
        <taxon>Dothideomycetes</taxon>
        <taxon>Dothideomycetidae</taxon>
        <taxon>Mycosphaerellales</taxon>
        <taxon>Mycosphaerellaceae</taxon>
        <taxon>Zasmidium</taxon>
    </lineage>
</organism>
<keyword evidence="4" id="KW-1185">Reference proteome</keyword>
<feature type="coiled-coil region" evidence="1">
    <location>
        <begin position="65"/>
        <end position="92"/>
    </location>
</feature>
<name>A0A6A6CXZ3_ZASCE</name>
<evidence type="ECO:0000313" key="3">
    <source>
        <dbReference type="EMBL" id="KAF2170679.1"/>
    </source>
</evidence>
<evidence type="ECO:0000256" key="2">
    <source>
        <dbReference type="SAM" id="MobiDB-lite"/>
    </source>
</evidence>
<feature type="region of interest" description="Disordered" evidence="2">
    <location>
        <begin position="235"/>
        <end position="302"/>
    </location>
</feature>
<dbReference type="AlphaFoldDB" id="A0A6A6CXZ3"/>
<dbReference type="GeneID" id="54558235"/>
<sequence length="328" mass="38148">MLDRFEAMYHNALSIAALQAEIDECQEDAEIAQRLRDESECSWLHLRDDSRIDPVQYAERSCEILEKLKHDIETHTTNFDALQTTMAELRADKEGLWTDLRNDASHYFNSCLAADFKTNWSLDEEDCRALRTIIDQNYLITHTRRELAELNSRHCAIGHERRTANQQANVKAARLGGDLSRALDQARKERIQVELDRIALEIRKKQDLLRLRQDRYREDQESFCEDNLQALLRRSGRIEPEVPEPEVPEPDVDLSDMPSDTNPNPPVDWLPTAETEFQSSDDRQRDPDIANEASSDKYGAAERSLEREYIQVQDRLTQLQQEYGAKKY</sequence>
<proteinExistence type="predicted"/>
<evidence type="ECO:0000256" key="1">
    <source>
        <dbReference type="SAM" id="Coils"/>
    </source>
</evidence>
<dbReference type="Proteomes" id="UP000799537">
    <property type="component" value="Unassembled WGS sequence"/>
</dbReference>
<reference evidence="3" key="1">
    <citation type="journal article" date="2020" name="Stud. Mycol.">
        <title>101 Dothideomycetes genomes: a test case for predicting lifestyles and emergence of pathogens.</title>
        <authorList>
            <person name="Haridas S."/>
            <person name="Albert R."/>
            <person name="Binder M."/>
            <person name="Bloem J."/>
            <person name="Labutti K."/>
            <person name="Salamov A."/>
            <person name="Andreopoulos B."/>
            <person name="Baker S."/>
            <person name="Barry K."/>
            <person name="Bills G."/>
            <person name="Bluhm B."/>
            <person name="Cannon C."/>
            <person name="Castanera R."/>
            <person name="Culley D."/>
            <person name="Daum C."/>
            <person name="Ezra D."/>
            <person name="Gonzalez J."/>
            <person name="Henrissat B."/>
            <person name="Kuo A."/>
            <person name="Liang C."/>
            <person name="Lipzen A."/>
            <person name="Lutzoni F."/>
            <person name="Magnuson J."/>
            <person name="Mondo S."/>
            <person name="Nolan M."/>
            <person name="Ohm R."/>
            <person name="Pangilinan J."/>
            <person name="Park H.-J."/>
            <person name="Ramirez L."/>
            <person name="Alfaro M."/>
            <person name="Sun H."/>
            <person name="Tritt A."/>
            <person name="Yoshinaga Y."/>
            <person name="Zwiers L.-H."/>
            <person name="Turgeon B."/>
            <person name="Goodwin S."/>
            <person name="Spatafora J."/>
            <person name="Crous P."/>
            <person name="Grigoriev I."/>
        </authorList>
    </citation>
    <scope>NUCLEOTIDE SEQUENCE</scope>
    <source>
        <strain evidence="3">ATCC 36951</strain>
    </source>
</reference>
<keyword evidence="1" id="KW-0175">Coiled coil</keyword>
<dbReference type="EMBL" id="ML993585">
    <property type="protein sequence ID" value="KAF2170679.1"/>
    <property type="molecule type" value="Genomic_DNA"/>
</dbReference>
<gene>
    <name evidence="3" type="ORF">M409DRAFT_19495</name>
</gene>
<protein>
    <submittedName>
        <fullName evidence="3">Uncharacterized protein</fullName>
    </submittedName>
</protein>
<dbReference type="RefSeq" id="XP_033671568.1">
    <property type="nucleotide sequence ID" value="XM_033804963.1"/>
</dbReference>
<feature type="compositionally biased region" description="Acidic residues" evidence="2">
    <location>
        <begin position="241"/>
        <end position="254"/>
    </location>
</feature>
<evidence type="ECO:0000313" key="4">
    <source>
        <dbReference type="Proteomes" id="UP000799537"/>
    </source>
</evidence>
<accession>A0A6A6CXZ3</accession>